<dbReference type="PANTHER" id="PTHR24096:SF323">
    <property type="entry name" value="BLR3536 PROTEIN"/>
    <property type="match status" value="1"/>
</dbReference>
<protein>
    <submittedName>
        <fullName evidence="3">Acyl-CoA synthetase</fullName>
    </submittedName>
</protein>
<dbReference type="InterPro" id="IPR020845">
    <property type="entry name" value="AMP-binding_CS"/>
</dbReference>
<gene>
    <name evidence="3" type="ORF">HFP15_03590</name>
</gene>
<sequence length="516" mass="56514">MYPGKFAQTTPDKTAVVIAETGESRTYRELDENSARLARLLHDAGLRRGDVLAVLSDNRLEVFDVYWAAMRSGLYVTAINRHLSADEVAYIINDSGAKAVVASAGLADLAERVAAQTPNIALRYAFGGSVAGYRDYESELDGAGSPLTQQPCGAAMLYSSGTTGKPKGVKPPLPQRDVDEPGDPIVGLLSAVFGIASEDVYLSPAPVYHAAPLRWSAVMHSLGATVVMMEKFDPEAFLAAIDKYGVTATQVVPTMFVRMLKLPADVRERYSLERLRLAIHAAAPCPPEVKQKMIEWWGPIIHEYYGATEGNGITFIDTEQWLAKPGSVGRSMLGTIHICDDAGVELPAGETGLVFFEREELPFEYHNDPEKTKSAQHPEHPAWTTVGDAGYVDDDGFLFLADRQDFMIISGGVNIYPREIEDTLALHPKVADVAVIGVPDNEMGEQVKALVQPAPEVEADAGLERELIDYVRDRIAHYKAPRSVEFVAELPRTPTGKLLKRLLKQRLTEQPEEVTR</sequence>
<dbReference type="PANTHER" id="PTHR24096">
    <property type="entry name" value="LONG-CHAIN-FATTY-ACID--COA LIGASE"/>
    <property type="match status" value="1"/>
</dbReference>
<dbReference type="Pfam" id="PF00501">
    <property type="entry name" value="AMP-binding"/>
    <property type="match status" value="1"/>
</dbReference>
<feature type="domain" description="AMP-binding enzyme C-terminal" evidence="2">
    <location>
        <begin position="419"/>
        <end position="497"/>
    </location>
</feature>
<evidence type="ECO:0000313" key="4">
    <source>
        <dbReference type="Proteomes" id="UP000715441"/>
    </source>
</evidence>
<dbReference type="EMBL" id="JAAXLS010000002">
    <property type="protein sequence ID" value="NKQ51961.1"/>
    <property type="molecule type" value="Genomic_DNA"/>
</dbReference>
<organism evidence="3 4">
    <name type="scientific">Amycolatopsis acididurans</name>
    <dbReference type="NCBI Taxonomy" id="2724524"/>
    <lineage>
        <taxon>Bacteria</taxon>
        <taxon>Bacillati</taxon>
        <taxon>Actinomycetota</taxon>
        <taxon>Actinomycetes</taxon>
        <taxon>Pseudonocardiales</taxon>
        <taxon>Pseudonocardiaceae</taxon>
        <taxon>Amycolatopsis</taxon>
    </lineage>
</organism>
<dbReference type="RefSeq" id="WP_168511417.1">
    <property type="nucleotide sequence ID" value="NZ_JAAXLS010000002.1"/>
</dbReference>
<dbReference type="InterPro" id="IPR042099">
    <property type="entry name" value="ANL_N_sf"/>
</dbReference>
<dbReference type="PROSITE" id="PS00455">
    <property type="entry name" value="AMP_BINDING"/>
    <property type="match status" value="1"/>
</dbReference>
<dbReference type="Proteomes" id="UP000715441">
    <property type="component" value="Unassembled WGS sequence"/>
</dbReference>
<accession>A0ABX1J132</accession>
<dbReference type="Pfam" id="PF13193">
    <property type="entry name" value="AMP-binding_C"/>
    <property type="match status" value="1"/>
</dbReference>
<dbReference type="InterPro" id="IPR000873">
    <property type="entry name" value="AMP-dep_synth/lig_dom"/>
</dbReference>
<dbReference type="InterPro" id="IPR025110">
    <property type="entry name" value="AMP-bd_C"/>
</dbReference>
<proteinExistence type="predicted"/>
<reference evidence="3 4" key="1">
    <citation type="submission" date="2020-04" db="EMBL/GenBank/DDBJ databases">
        <title>Novel species.</title>
        <authorList>
            <person name="Teo W.F.A."/>
            <person name="Lipun K."/>
            <person name="Srisuk N."/>
            <person name="Duangmal K."/>
        </authorList>
    </citation>
    <scope>NUCLEOTIDE SEQUENCE [LARGE SCALE GENOMIC DNA]</scope>
    <source>
        <strain evidence="3 4">K13G38</strain>
    </source>
</reference>
<comment type="caution">
    <text evidence="3">The sequence shown here is derived from an EMBL/GenBank/DDBJ whole genome shotgun (WGS) entry which is preliminary data.</text>
</comment>
<name>A0ABX1J132_9PSEU</name>
<keyword evidence="4" id="KW-1185">Reference proteome</keyword>
<evidence type="ECO:0000259" key="2">
    <source>
        <dbReference type="Pfam" id="PF13193"/>
    </source>
</evidence>
<dbReference type="Gene3D" id="3.40.50.12780">
    <property type="entry name" value="N-terminal domain of ligase-like"/>
    <property type="match status" value="1"/>
</dbReference>
<dbReference type="InterPro" id="IPR045851">
    <property type="entry name" value="AMP-bd_C_sf"/>
</dbReference>
<dbReference type="Gene3D" id="3.30.300.30">
    <property type="match status" value="1"/>
</dbReference>
<evidence type="ECO:0000259" key="1">
    <source>
        <dbReference type="Pfam" id="PF00501"/>
    </source>
</evidence>
<dbReference type="SUPFAM" id="SSF56801">
    <property type="entry name" value="Acetyl-CoA synthetase-like"/>
    <property type="match status" value="1"/>
</dbReference>
<feature type="domain" description="AMP-dependent synthetase/ligase" evidence="1">
    <location>
        <begin position="6"/>
        <end position="355"/>
    </location>
</feature>
<evidence type="ECO:0000313" key="3">
    <source>
        <dbReference type="EMBL" id="NKQ51961.1"/>
    </source>
</evidence>